<evidence type="ECO:0008006" key="8">
    <source>
        <dbReference type="Google" id="ProtNLM"/>
    </source>
</evidence>
<dbReference type="PROSITE" id="PS51257">
    <property type="entry name" value="PROKAR_LIPOPROTEIN"/>
    <property type="match status" value="1"/>
</dbReference>
<keyword evidence="3" id="KW-0564">Palmitate</keyword>
<evidence type="ECO:0000256" key="2">
    <source>
        <dbReference type="ARBA" id="ARBA00023136"/>
    </source>
</evidence>
<dbReference type="PANTHER" id="PTHR38098:SF1">
    <property type="entry name" value="LPS-ASSEMBLY LIPOPROTEIN LPTE"/>
    <property type="match status" value="1"/>
</dbReference>
<keyword evidence="7" id="KW-1185">Reference proteome</keyword>
<organism evidence="6 7">
    <name type="scientific">Vreelandella malpeensis</name>
    <dbReference type="NCBI Taxonomy" id="1172368"/>
    <lineage>
        <taxon>Bacteria</taxon>
        <taxon>Pseudomonadati</taxon>
        <taxon>Pseudomonadota</taxon>
        <taxon>Gammaproteobacteria</taxon>
        <taxon>Oceanospirillales</taxon>
        <taxon>Halomonadaceae</taxon>
        <taxon>Vreelandella</taxon>
    </lineage>
</organism>
<dbReference type="Pfam" id="PF04390">
    <property type="entry name" value="LptE"/>
    <property type="match status" value="1"/>
</dbReference>
<evidence type="ECO:0000256" key="4">
    <source>
        <dbReference type="ARBA" id="ARBA00023237"/>
    </source>
</evidence>
<dbReference type="Proteomes" id="UP001319882">
    <property type="component" value="Unassembled WGS sequence"/>
</dbReference>
<sequence>MSISRPVTRRRLLAIGTSLASAALLAGCGFKLRGADSLPALPPLSLEGDTTSALARSLEAQLSRQGTQVAGDAPWRVTLSTPTVENRAIGSEGRASREHELTMRVTVSVQQRANDAYALNNEAIATSTRIRVNDDDLLNRQSLLEEATQTLARRLAERIIERLGRLEAPA</sequence>
<keyword evidence="2" id="KW-0472">Membrane</keyword>
<comment type="caution">
    <text evidence="6">The sequence shown here is derived from an EMBL/GenBank/DDBJ whole genome shotgun (WGS) entry which is preliminary data.</text>
</comment>
<evidence type="ECO:0000256" key="5">
    <source>
        <dbReference type="ARBA" id="ARBA00023288"/>
    </source>
</evidence>
<keyword evidence="4" id="KW-0998">Cell outer membrane</keyword>
<evidence type="ECO:0000256" key="1">
    <source>
        <dbReference type="ARBA" id="ARBA00022729"/>
    </source>
</evidence>
<dbReference type="InterPro" id="IPR006311">
    <property type="entry name" value="TAT_signal"/>
</dbReference>
<dbReference type="PANTHER" id="PTHR38098">
    <property type="entry name" value="LPS-ASSEMBLY LIPOPROTEIN LPTE"/>
    <property type="match status" value="1"/>
</dbReference>
<protein>
    <recommendedName>
        <fullName evidence="8">LPS-assembly lipoprotein</fullName>
    </recommendedName>
</protein>
<gene>
    <name evidence="6" type="ORF">GEV37_14445</name>
</gene>
<evidence type="ECO:0000313" key="6">
    <source>
        <dbReference type="EMBL" id="MCB8890315.1"/>
    </source>
</evidence>
<keyword evidence="1" id="KW-0732">Signal</keyword>
<dbReference type="Gene3D" id="3.30.160.150">
    <property type="entry name" value="Lipoprotein like domain"/>
    <property type="match status" value="1"/>
</dbReference>
<dbReference type="InterPro" id="IPR007485">
    <property type="entry name" value="LPS_assembly_LptE"/>
</dbReference>
<keyword evidence="5" id="KW-0449">Lipoprotein</keyword>
<proteinExistence type="predicted"/>
<evidence type="ECO:0000256" key="3">
    <source>
        <dbReference type="ARBA" id="ARBA00023139"/>
    </source>
</evidence>
<dbReference type="PROSITE" id="PS51318">
    <property type="entry name" value="TAT"/>
    <property type="match status" value="1"/>
</dbReference>
<accession>A0ABS8DWT3</accession>
<dbReference type="EMBL" id="WHVL01000006">
    <property type="protein sequence ID" value="MCB8890315.1"/>
    <property type="molecule type" value="Genomic_DNA"/>
</dbReference>
<name>A0ABS8DWT3_9GAMM</name>
<evidence type="ECO:0000313" key="7">
    <source>
        <dbReference type="Proteomes" id="UP001319882"/>
    </source>
</evidence>
<dbReference type="RefSeq" id="WP_227390984.1">
    <property type="nucleotide sequence ID" value="NZ_JBHSCJ010000008.1"/>
</dbReference>
<reference evidence="6 7" key="1">
    <citation type="journal article" date="2021" name="Sci. Rep.">
        <title>Genome analysis of a halophilic bacterium Halomonas malpeensis YU-PRIM-29(T) reveals its exopolysaccharide and pigment producing capabilities.</title>
        <authorList>
            <person name="Athmika"/>
            <person name="Ghate S.D."/>
            <person name="Arun A.B."/>
            <person name="Rao S.S."/>
            <person name="Kumar S.T.A."/>
            <person name="Kandiyil M.K."/>
            <person name="Saptami K."/>
            <person name="Rekha P.D."/>
        </authorList>
    </citation>
    <scope>NUCLEOTIDE SEQUENCE [LARGE SCALE GENOMIC DNA]</scope>
    <source>
        <strain evidence="7">prim 29</strain>
    </source>
</reference>